<gene>
    <name evidence="1" type="ORF">TNCT_287181</name>
</gene>
<sequence>MCKLANLESSAILKYFHLKYKIYLLLTTQEIMNGIPSLVPETLYKKNKNGARQISEESRHLELHILKMHLTRRCPRELHQNLSHDEKEHLKKSFEKCRNDALNEEPVGTRSYCTFLSKLFCCLHIRMFMLLKSTRDLS</sequence>
<proteinExistence type="predicted"/>
<evidence type="ECO:0000313" key="2">
    <source>
        <dbReference type="Proteomes" id="UP000887116"/>
    </source>
</evidence>
<dbReference type="AlphaFoldDB" id="A0A8X6JHC4"/>
<keyword evidence="2" id="KW-1185">Reference proteome</keyword>
<comment type="caution">
    <text evidence="1">The sequence shown here is derived from an EMBL/GenBank/DDBJ whole genome shotgun (WGS) entry which is preliminary data.</text>
</comment>
<protein>
    <submittedName>
        <fullName evidence="1">Uncharacterized protein</fullName>
    </submittedName>
</protein>
<dbReference type="Proteomes" id="UP000887116">
    <property type="component" value="Unassembled WGS sequence"/>
</dbReference>
<reference evidence="1" key="1">
    <citation type="submission" date="2020-07" db="EMBL/GenBank/DDBJ databases">
        <title>Multicomponent nature underlies the extraordinary mechanical properties of spider dragline silk.</title>
        <authorList>
            <person name="Kono N."/>
            <person name="Nakamura H."/>
            <person name="Mori M."/>
            <person name="Yoshida Y."/>
            <person name="Ohtoshi R."/>
            <person name="Malay A.D."/>
            <person name="Moran D.A.P."/>
            <person name="Tomita M."/>
            <person name="Numata K."/>
            <person name="Arakawa K."/>
        </authorList>
    </citation>
    <scope>NUCLEOTIDE SEQUENCE</scope>
</reference>
<dbReference type="EMBL" id="BMAO01008631">
    <property type="protein sequence ID" value="GFR25298.1"/>
    <property type="molecule type" value="Genomic_DNA"/>
</dbReference>
<name>A0A8X6JHC4_TRICU</name>
<accession>A0A8X6JHC4</accession>
<organism evidence="1 2">
    <name type="scientific">Trichonephila clavata</name>
    <name type="common">Joro spider</name>
    <name type="synonym">Nephila clavata</name>
    <dbReference type="NCBI Taxonomy" id="2740835"/>
    <lineage>
        <taxon>Eukaryota</taxon>
        <taxon>Metazoa</taxon>
        <taxon>Ecdysozoa</taxon>
        <taxon>Arthropoda</taxon>
        <taxon>Chelicerata</taxon>
        <taxon>Arachnida</taxon>
        <taxon>Araneae</taxon>
        <taxon>Araneomorphae</taxon>
        <taxon>Entelegynae</taxon>
        <taxon>Araneoidea</taxon>
        <taxon>Nephilidae</taxon>
        <taxon>Trichonephila</taxon>
    </lineage>
</organism>
<evidence type="ECO:0000313" key="1">
    <source>
        <dbReference type="EMBL" id="GFR25298.1"/>
    </source>
</evidence>